<sequence>MSKNEVFEKQAEIKRWLKKIGLSQSQFAELFYDEHHATSLKEEVDTYKEKFKKHLNRPSTKIELLESYLNFLFTTEKFREGGFFKPQSTSDDILNQEIMKLMKKVSKELTEKIS</sequence>
<protein>
    <submittedName>
        <fullName evidence="1">Uncharacterized protein</fullName>
    </submittedName>
</protein>
<accession>A0ABN6DYW9</accession>
<dbReference type="RefSeq" id="WP_221248492.1">
    <property type="nucleotide sequence ID" value="NZ_AP024355.1"/>
</dbReference>
<evidence type="ECO:0000313" key="2">
    <source>
        <dbReference type="Proteomes" id="UP001319827"/>
    </source>
</evidence>
<reference evidence="1 2" key="1">
    <citation type="journal article" date="2016" name="C (Basel)">
        <title>Selective Growth of and Electricity Production by Marine Exoelectrogenic Bacteria in Self-Aggregated Hydrogel of Microbially Reduced Graphene Oxide.</title>
        <authorList>
            <person name="Yoshida N."/>
            <person name="Goto Y."/>
            <person name="Miyata Y."/>
        </authorList>
    </citation>
    <scope>NUCLEOTIDE SEQUENCE [LARGE SCALE GENOMIC DNA]</scope>
    <source>
        <strain evidence="1 2">NIT-T3</strain>
    </source>
</reference>
<dbReference type="EMBL" id="AP024355">
    <property type="protein sequence ID" value="BCR05062.1"/>
    <property type="molecule type" value="Genomic_DNA"/>
</dbReference>
<name>A0ABN6DYW9_9BACT</name>
<keyword evidence="2" id="KW-1185">Reference proteome</keyword>
<proteinExistence type="predicted"/>
<organism evidence="1 2">
    <name type="scientific">Desulfuromonas versatilis</name>
    <dbReference type="NCBI Taxonomy" id="2802975"/>
    <lineage>
        <taxon>Bacteria</taxon>
        <taxon>Pseudomonadati</taxon>
        <taxon>Thermodesulfobacteriota</taxon>
        <taxon>Desulfuromonadia</taxon>
        <taxon>Desulfuromonadales</taxon>
        <taxon>Desulfuromonadaceae</taxon>
        <taxon>Desulfuromonas</taxon>
    </lineage>
</organism>
<reference evidence="1 2" key="2">
    <citation type="journal article" date="2021" name="Int. J. Syst. Evol. Microbiol.">
        <title>Isolation and Polyphasic Characterization of Desulfuromonas versatilis sp. Nov., an Electrogenic Bacteria Capable of Versatile Metabolism Isolated from a Graphene Oxide-Reducing Enrichment Culture.</title>
        <authorList>
            <person name="Xie L."/>
            <person name="Yoshida N."/>
            <person name="Ishii S."/>
            <person name="Meng L."/>
        </authorList>
    </citation>
    <scope>NUCLEOTIDE SEQUENCE [LARGE SCALE GENOMIC DNA]</scope>
    <source>
        <strain evidence="1 2">NIT-T3</strain>
    </source>
</reference>
<gene>
    <name evidence="1" type="ORF">DESUT3_21310</name>
</gene>
<evidence type="ECO:0000313" key="1">
    <source>
        <dbReference type="EMBL" id="BCR05062.1"/>
    </source>
</evidence>
<dbReference type="Proteomes" id="UP001319827">
    <property type="component" value="Chromosome"/>
</dbReference>